<dbReference type="EMBL" id="PNBA02000003">
    <property type="protein sequence ID" value="KAG6429378.1"/>
    <property type="molecule type" value="Genomic_DNA"/>
</dbReference>
<dbReference type="Pfam" id="PF14870">
    <property type="entry name" value="PSII_BNR"/>
    <property type="match status" value="2"/>
</dbReference>
<keyword evidence="3" id="KW-1185">Reference proteome</keyword>
<evidence type="ECO:0000313" key="3">
    <source>
        <dbReference type="Proteomes" id="UP000298416"/>
    </source>
</evidence>
<reference evidence="2" key="1">
    <citation type="submission" date="2018-01" db="EMBL/GenBank/DDBJ databases">
        <authorList>
            <person name="Mao J.F."/>
        </authorList>
    </citation>
    <scope>NUCLEOTIDE SEQUENCE</scope>
    <source>
        <strain evidence="2">Huo1</strain>
        <tissue evidence="2">Leaf</tissue>
    </source>
</reference>
<dbReference type="PANTHER" id="PTHR47199:SF2">
    <property type="entry name" value="PHOTOSYSTEM II STABILITY_ASSEMBLY FACTOR HCF136, CHLOROPLASTIC"/>
    <property type="match status" value="1"/>
</dbReference>
<dbReference type="PANTHER" id="PTHR47199">
    <property type="entry name" value="PHOTOSYSTEM II STABILITY/ASSEMBLY FACTOR HCF136, CHLOROPLASTIC"/>
    <property type="match status" value="1"/>
</dbReference>
<feature type="domain" description="Photosynthesis system II assembly factor Ycf48/Hcf136-like" evidence="1">
    <location>
        <begin position="44"/>
        <end position="150"/>
    </location>
</feature>
<dbReference type="SUPFAM" id="SSF110296">
    <property type="entry name" value="Oligoxyloglucan reducing end-specific cellobiohydrolase"/>
    <property type="match status" value="1"/>
</dbReference>
<dbReference type="CDD" id="cd00085">
    <property type="entry name" value="HNHc"/>
    <property type="match status" value="1"/>
</dbReference>
<sequence length="481" mass="53287">MLPSPKLNLLGIHRDSLVEMADYKPPPPQFRSLRKALAAEDPLSEWERVFLPIDPGVVLLDIAFVPDDPSHGFLLGTRQTLLETKDGGTTWASRSIPSAEDEDFNYRFNSISFKGKEGWIIGKPAILLYTPDAGDTWKRIPLSSQLPGDMFHFVRDSRSSKKEERPRFFDSKAKKVCWDNAKKVPDRDPERWRMDAAGNIVCKRLHTCNGCLCYEYDHIIPFSKGGESVAENCQILQTRVNRLKSDQNKIKQGLLEGYSCDLKFTEEQLDIIEMAVYGSVIRPGRQCIVYIKATGEKGAELVTDQGAIYVTSNGGYNWKAAIQETVSATLNRTVSSGISGASYYTGTFSTVNRSPEGKYVAVAYKQPHNRAVARRIQNMGWRAEGGLWLVARGGGLYLSKGTGVDNITEDFEEIPVQSRGFGILDVGAIPNIVSDEAWAAGGSGVLLKTTNSGKTWIRDRAADNIAADLYSLHSLYSALMN</sequence>
<reference evidence="2" key="2">
    <citation type="submission" date="2020-08" db="EMBL/GenBank/DDBJ databases">
        <title>Plant Genome Project.</title>
        <authorList>
            <person name="Zhang R.-G."/>
        </authorList>
    </citation>
    <scope>NUCLEOTIDE SEQUENCE</scope>
    <source>
        <strain evidence="2">Huo1</strain>
        <tissue evidence="2">Leaf</tissue>
    </source>
</reference>
<dbReference type="InterPro" id="IPR003615">
    <property type="entry name" value="HNH_nuc"/>
</dbReference>
<evidence type="ECO:0000259" key="1">
    <source>
        <dbReference type="Pfam" id="PF14870"/>
    </source>
</evidence>
<evidence type="ECO:0000313" key="2">
    <source>
        <dbReference type="EMBL" id="KAG6429378.1"/>
    </source>
</evidence>
<proteinExistence type="predicted"/>
<name>A0A8X8YGT7_SALSN</name>
<dbReference type="Gene3D" id="1.10.30.50">
    <property type="match status" value="1"/>
</dbReference>
<organism evidence="2">
    <name type="scientific">Salvia splendens</name>
    <name type="common">Scarlet sage</name>
    <dbReference type="NCBI Taxonomy" id="180675"/>
    <lineage>
        <taxon>Eukaryota</taxon>
        <taxon>Viridiplantae</taxon>
        <taxon>Streptophyta</taxon>
        <taxon>Embryophyta</taxon>
        <taxon>Tracheophyta</taxon>
        <taxon>Spermatophyta</taxon>
        <taxon>Magnoliopsida</taxon>
        <taxon>eudicotyledons</taxon>
        <taxon>Gunneridae</taxon>
        <taxon>Pentapetalae</taxon>
        <taxon>asterids</taxon>
        <taxon>lamiids</taxon>
        <taxon>Lamiales</taxon>
        <taxon>Lamiaceae</taxon>
        <taxon>Nepetoideae</taxon>
        <taxon>Mentheae</taxon>
        <taxon>Salviinae</taxon>
        <taxon>Salvia</taxon>
        <taxon>Salvia subgen. Calosphace</taxon>
        <taxon>core Calosphace</taxon>
    </lineage>
</organism>
<accession>A0A8X8YGT7</accession>
<dbReference type="AlphaFoldDB" id="A0A8X8YGT7"/>
<protein>
    <recommendedName>
        <fullName evidence="1">Photosynthesis system II assembly factor Ycf48/Hcf136-like domain-containing protein</fullName>
    </recommendedName>
</protein>
<gene>
    <name evidence="2" type="ORF">SASPL_107428</name>
</gene>
<comment type="caution">
    <text evidence="2">The sequence shown here is derived from an EMBL/GenBank/DDBJ whole genome shotgun (WGS) entry which is preliminary data.</text>
</comment>
<dbReference type="InterPro" id="IPR028203">
    <property type="entry name" value="PSII_CF48-like_dom"/>
</dbReference>
<feature type="domain" description="Photosynthesis system II assembly factor Ycf48/Hcf136-like" evidence="1">
    <location>
        <begin position="290"/>
        <end position="473"/>
    </location>
</feature>
<dbReference type="Proteomes" id="UP000298416">
    <property type="component" value="Unassembled WGS sequence"/>
</dbReference>